<reference evidence="3" key="2">
    <citation type="submission" date="2015-05" db="EMBL/GenBank/DDBJ databases">
        <authorList>
            <person name="Swarnkar M.K."/>
            <person name="Vyas P."/>
            <person name="Rahi P."/>
            <person name="Thakur R."/>
            <person name="Thakur N."/>
            <person name="Singh A.K."/>
            <person name="Gulati A."/>
        </authorList>
    </citation>
    <scope>NUCLEOTIDE SEQUENCE [LARGE SCALE GENOMIC DNA]</scope>
    <source>
        <strain evidence="3">745</strain>
    </source>
</reference>
<dbReference type="OrthoDB" id="6961685at2"/>
<dbReference type="AlphaFoldDB" id="A0A0H5ARZ6"/>
<sequence length="193" mass="21333">MRLFAVFLAACLMAGCASKPAYYISPAPVTIPKTATYWVDTFDVEVGGKSKHFMPDDKVRQELGVDLVNRLLNAKRYATSKETADYLLDVDIVYVRHIIDTNGGLSNLVVDDGTILQSIDFGYKVKVKKAGAQVLRFAHDRPGLVPNNWVGQVQQWKTIGGIITNTGNTSVERHFTGGLSQYIVDDLQDIPSR</sequence>
<dbReference type="KEGG" id="ptv:AA957_13590"/>
<dbReference type="Proteomes" id="UP000036608">
    <property type="component" value="Chromosome"/>
</dbReference>
<reference evidence="2 3" key="1">
    <citation type="journal article" date="2015" name="Genome Announc.">
        <title>Complete Genome Sequence of the Rhizobacterium Pseudomonas trivialis Strain IHBB745 with Multiple Plant Growth-Promoting Activities and Tolerance to Desiccation and Alkalinity.</title>
        <authorList>
            <person name="Gulati A."/>
            <person name="Swarnkar M.K."/>
            <person name="Vyas P."/>
            <person name="Rahi P."/>
            <person name="Thakur R."/>
            <person name="Thakur N."/>
            <person name="Singh A.K."/>
        </authorList>
    </citation>
    <scope>NUCLEOTIDE SEQUENCE [LARGE SCALE GENOMIC DNA]</scope>
    <source>
        <strain evidence="3">745</strain>
    </source>
</reference>
<evidence type="ECO:0008006" key="4">
    <source>
        <dbReference type="Google" id="ProtNLM"/>
    </source>
</evidence>
<name>A0A0H5ARZ6_9PSED</name>
<evidence type="ECO:0000313" key="2">
    <source>
        <dbReference type="EMBL" id="AKS07102.1"/>
    </source>
</evidence>
<dbReference type="PATRIC" id="fig|200450.3.peg.2803"/>
<proteinExistence type="predicted"/>
<organism evidence="2 3">
    <name type="scientific">Pseudomonas trivialis</name>
    <dbReference type="NCBI Taxonomy" id="200450"/>
    <lineage>
        <taxon>Bacteria</taxon>
        <taxon>Pseudomonadati</taxon>
        <taxon>Pseudomonadota</taxon>
        <taxon>Gammaproteobacteria</taxon>
        <taxon>Pseudomonadales</taxon>
        <taxon>Pseudomonadaceae</taxon>
        <taxon>Pseudomonas</taxon>
    </lineage>
</organism>
<evidence type="ECO:0000256" key="1">
    <source>
        <dbReference type="SAM" id="SignalP"/>
    </source>
</evidence>
<protein>
    <recommendedName>
        <fullName evidence="4">Lipoprotein</fullName>
    </recommendedName>
</protein>
<accession>A0A0H5ARZ6</accession>
<dbReference type="EMBL" id="CP011507">
    <property type="protein sequence ID" value="AKS07102.1"/>
    <property type="molecule type" value="Genomic_DNA"/>
</dbReference>
<dbReference type="PROSITE" id="PS51257">
    <property type="entry name" value="PROKAR_LIPOPROTEIN"/>
    <property type="match status" value="1"/>
</dbReference>
<feature type="chain" id="PRO_5005216412" description="Lipoprotein" evidence="1">
    <location>
        <begin position="24"/>
        <end position="193"/>
    </location>
</feature>
<evidence type="ECO:0000313" key="3">
    <source>
        <dbReference type="Proteomes" id="UP000036608"/>
    </source>
</evidence>
<gene>
    <name evidence="2" type="ORF">AA957_13590</name>
</gene>
<keyword evidence="1" id="KW-0732">Signal</keyword>
<feature type="signal peptide" evidence="1">
    <location>
        <begin position="1"/>
        <end position="23"/>
    </location>
</feature>
<dbReference type="RefSeq" id="WP_049710666.1">
    <property type="nucleotide sequence ID" value="NZ_CP011507.1"/>
</dbReference>